<dbReference type="FunFam" id="3.40.50.1000:FF:000112">
    <property type="entry name" value="CTD small phosphatase-like protein 2"/>
    <property type="match status" value="1"/>
</dbReference>
<dbReference type="KEGG" id="mcha:111014985"/>
<dbReference type="Proteomes" id="UP000504603">
    <property type="component" value="Unplaced"/>
</dbReference>
<dbReference type="GO" id="GO:0016791">
    <property type="term" value="F:phosphatase activity"/>
    <property type="evidence" value="ECO:0007669"/>
    <property type="project" value="InterPro"/>
</dbReference>
<dbReference type="PROSITE" id="PS50969">
    <property type="entry name" value="FCP1"/>
    <property type="match status" value="1"/>
</dbReference>
<protein>
    <submittedName>
        <fullName evidence="3">CTD nuclear envelope phosphatase 1-like</fullName>
    </submittedName>
</protein>
<dbReference type="OrthoDB" id="277011at2759"/>
<dbReference type="InterPro" id="IPR036412">
    <property type="entry name" value="HAD-like_sf"/>
</dbReference>
<dbReference type="CDD" id="cd07521">
    <property type="entry name" value="HAD_FCP1-like"/>
    <property type="match status" value="1"/>
</dbReference>
<proteinExistence type="predicted"/>
<dbReference type="SMART" id="SM00577">
    <property type="entry name" value="CPDc"/>
    <property type="match status" value="1"/>
</dbReference>
<dbReference type="GeneID" id="111014985"/>
<organism evidence="2 3">
    <name type="scientific">Momordica charantia</name>
    <name type="common">Bitter gourd</name>
    <name type="synonym">Balsam pear</name>
    <dbReference type="NCBI Taxonomy" id="3673"/>
    <lineage>
        <taxon>Eukaryota</taxon>
        <taxon>Viridiplantae</taxon>
        <taxon>Streptophyta</taxon>
        <taxon>Embryophyta</taxon>
        <taxon>Tracheophyta</taxon>
        <taxon>Spermatophyta</taxon>
        <taxon>Magnoliopsida</taxon>
        <taxon>eudicotyledons</taxon>
        <taxon>Gunneridae</taxon>
        <taxon>Pentapetalae</taxon>
        <taxon>rosids</taxon>
        <taxon>fabids</taxon>
        <taxon>Cucurbitales</taxon>
        <taxon>Cucurbitaceae</taxon>
        <taxon>Momordiceae</taxon>
        <taxon>Momordica</taxon>
    </lineage>
</organism>
<keyword evidence="2" id="KW-1185">Reference proteome</keyword>
<dbReference type="SUPFAM" id="SSF56784">
    <property type="entry name" value="HAD-like"/>
    <property type="match status" value="1"/>
</dbReference>
<dbReference type="RefSeq" id="XP_022145564.1">
    <property type="nucleotide sequence ID" value="XM_022289872.1"/>
</dbReference>
<gene>
    <name evidence="3" type="primary">LOC111014985</name>
</gene>
<dbReference type="AlphaFoldDB" id="A0A6J1CVM1"/>
<dbReference type="InterPro" id="IPR004274">
    <property type="entry name" value="FCP1_dom"/>
</dbReference>
<dbReference type="InterPro" id="IPR023214">
    <property type="entry name" value="HAD_sf"/>
</dbReference>
<evidence type="ECO:0000313" key="2">
    <source>
        <dbReference type="Proteomes" id="UP000504603"/>
    </source>
</evidence>
<dbReference type="NCBIfam" id="TIGR02251">
    <property type="entry name" value="HIF-SF_euk"/>
    <property type="match status" value="1"/>
</dbReference>
<dbReference type="Gene3D" id="3.40.50.1000">
    <property type="entry name" value="HAD superfamily/HAD-like"/>
    <property type="match status" value="1"/>
</dbReference>
<dbReference type="Pfam" id="PF03031">
    <property type="entry name" value="NIF"/>
    <property type="match status" value="1"/>
</dbReference>
<accession>A0A6J1CVM1</accession>
<sequence length="301" mass="33710">MAQIGQTEVCAPRSVQVWRALVDWLSFFCHIIVQIVRGAPSLAQILSYVGVRFPLLASSGSSFKPLPVSELPLHQFSATKVSSLSGVDVGGTQDRPLEKITVVLDLDETLICAYETSSLPAVFRTQATEAGLNWFELECVSSDKEYEGKPKVSHVTVFERPGLHEFLRQAAEFAELVLFTAGLEGYARPLVDRIDSEGRFSLRLYRPSTVSTEYREHVKDLSCIQSDLSRIVIIDNNPFSFLLQPLNGIPCIPFSPAQPSDNQLLEVLLPLLKRLALEKDVRPVLYEKFHMPEWFQIHGIP</sequence>
<feature type="domain" description="FCP1 homology" evidence="1">
    <location>
        <begin position="95"/>
        <end position="275"/>
    </location>
</feature>
<evidence type="ECO:0000313" key="3">
    <source>
        <dbReference type="RefSeq" id="XP_022145564.1"/>
    </source>
</evidence>
<name>A0A6J1CVM1_MOMCH</name>
<evidence type="ECO:0000259" key="1">
    <source>
        <dbReference type="PROSITE" id="PS50969"/>
    </source>
</evidence>
<dbReference type="InterPro" id="IPR011948">
    <property type="entry name" value="Dullard_phosphatase"/>
</dbReference>
<reference evidence="3" key="1">
    <citation type="submission" date="2025-08" db="UniProtKB">
        <authorList>
            <consortium name="RefSeq"/>
        </authorList>
    </citation>
    <scope>IDENTIFICATION</scope>
    <source>
        <strain evidence="3">OHB3-1</strain>
    </source>
</reference>
<dbReference type="PANTHER" id="PTHR12210">
    <property type="entry name" value="DULLARD PROTEIN PHOSPHATASE"/>
    <property type="match status" value="1"/>
</dbReference>
<dbReference type="InterPro" id="IPR050365">
    <property type="entry name" value="TIM50"/>
</dbReference>